<accession>A0A7S7G0T2</accession>
<name>A0A7S7G0T2_9MOLU</name>
<reference evidence="1" key="1">
    <citation type="submission" date="2020-08" db="EMBL/GenBank/DDBJ databases">
        <title>Phytoplasma sp. strain PR08 associated with Phyllody Disease of Parthenium hysterophorus.</title>
        <authorList>
            <person name="Kirdat K."/>
            <person name="Tiwarekar B."/>
            <person name="Yadav A."/>
        </authorList>
    </citation>
    <scope>NUCLEOTIDE SEQUENCE [LARGE SCALE GENOMIC DNA]</scope>
    <source>
        <strain evidence="1">PR08</strain>
    </source>
</reference>
<proteinExistence type="predicted"/>
<sequence length="76" mass="8849">MVDPISCQDSILVKKFLSKDIKKAKRERDDLINVLREGILISAVIEIKPSKPIKDKVKSFYFNLKDYKILDKSSFF</sequence>
<protein>
    <submittedName>
        <fullName evidence="1">Uncharacterized protein</fullName>
    </submittedName>
</protein>
<dbReference type="EMBL" id="CP060385">
    <property type="protein sequence ID" value="QOX89432.1"/>
    <property type="molecule type" value="Genomic_DNA"/>
</dbReference>
<dbReference type="AlphaFoldDB" id="A0A7S7G0T2"/>
<gene>
    <name evidence="1" type="ORF">H7685_00630</name>
</gene>
<organism evidence="1">
    <name type="scientific">Candidatus Phytoplasma australasiaticum subsp. australasiaticum</name>
    <dbReference type="NCBI Taxonomy" id="2832407"/>
    <lineage>
        <taxon>Bacteria</taxon>
        <taxon>Bacillati</taxon>
        <taxon>Mycoplasmatota</taxon>
        <taxon>Mollicutes</taxon>
        <taxon>Acholeplasmatales</taxon>
        <taxon>Acholeplasmataceae</taxon>
        <taxon>Candidatus Phytoplasma</taxon>
        <taxon>16SrII (Peanut WB group)</taxon>
        <taxon>Candidatus Phytoplasma australasiaticum</taxon>
    </lineage>
</organism>
<evidence type="ECO:0000313" key="1">
    <source>
        <dbReference type="EMBL" id="QOX89432.1"/>
    </source>
</evidence>